<accession>A0A1M5JRS0</accession>
<sequence>MQHDDPVWTAWSEAAALAAAALDRADETWRRAWVDAVAAAVPPSAMAPARPWQLRARRRAHLQRAAVFGVDPLRDPVPAWSRAVDMARIRAALATERPAGPVGLADLPSLRLPEVAVRGLPVPLDAAAADLAERVRAWDAEVRAVLAGV</sequence>
<name>A0A1M5JRS0_9ACTN</name>
<dbReference type="Proteomes" id="UP000184471">
    <property type="component" value="Unassembled WGS sequence"/>
</dbReference>
<dbReference type="EMBL" id="FQVX01000002">
    <property type="protein sequence ID" value="SHG43256.1"/>
    <property type="molecule type" value="Genomic_DNA"/>
</dbReference>
<evidence type="ECO:0000313" key="1">
    <source>
        <dbReference type="EMBL" id="SHG43256.1"/>
    </source>
</evidence>
<reference evidence="1 2" key="1">
    <citation type="submission" date="2016-11" db="EMBL/GenBank/DDBJ databases">
        <authorList>
            <person name="Jaros S."/>
            <person name="Januszkiewicz K."/>
            <person name="Wedrychowicz H."/>
        </authorList>
    </citation>
    <scope>NUCLEOTIDE SEQUENCE [LARGE SCALE GENOMIC DNA]</scope>
    <source>
        <strain evidence="1 2">DSM 45408</strain>
    </source>
</reference>
<evidence type="ECO:0000313" key="2">
    <source>
        <dbReference type="Proteomes" id="UP000184471"/>
    </source>
</evidence>
<dbReference type="RefSeq" id="WP_073420493.1">
    <property type="nucleotide sequence ID" value="NZ_FQVX01000002.1"/>
</dbReference>
<gene>
    <name evidence="1" type="ORF">SAMN05444351_2626</name>
</gene>
<dbReference type="AlphaFoldDB" id="A0A1M5JRS0"/>
<protein>
    <submittedName>
        <fullName evidence="1">Uncharacterized protein</fullName>
    </submittedName>
</protein>
<keyword evidence="2" id="KW-1185">Reference proteome</keyword>
<organism evidence="1 2">
    <name type="scientific">Geodermatophilus nigrescens</name>
    <dbReference type="NCBI Taxonomy" id="1070870"/>
    <lineage>
        <taxon>Bacteria</taxon>
        <taxon>Bacillati</taxon>
        <taxon>Actinomycetota</taxon>
        <taxon>Actinomycetes</taxon>
        <taxon>Geodermatophilales</taxon>
        <taxon>Geodermatophilaceae</taxon>
        <taxon>Geodermatophilus</taxon>
    </lineage>
</organism>
<proteinExistence type="predicted"/>